<dbReference type="InterPro" id="IPR001650">
    <property type="entry name" value="Helicase_C-like"/>
</dbReference>
<dbReference type="EMBL" id="CAJVPS010034472">
    <property type="protein sequence ID" value="CAG8739415.1"/>
    <property type="molecule type" value="Genomic_DNA"/>
</dbReference>
<comment type="catalytic activity">
    <reaction evidence="6">
        <text>ATP + H2O = ADP + phosphate + H(+)</text>
        <dbReference type="Rhea" id="RHEA:13065"/>
        <dbReference type="ChEBI" id="CHEBI:15377"/>
        <dbReference type="ChEBI" id="CHEBI:15378"/>
        <dbReference type="ChEBI" id="CHEBI:30616"/>
        <dbReference type="ChEBI" id="CHEBI:43474"/>
        <dbReference type="ChEBI" id="CHEBI:456216"/>
        <dbReference type="EC" id="3.6.4.13"/>
    </reaction>
</comment>
<feature type="non-terminal residue" evidence="9">
    <location>
        <position position="342"/>
    </location>
</feature>
<dbReference type="PROSITE" id="PS51194">
    <property type="entry name" value="HELICASE_CTER"/>
    <property type="match status" value="1"/>
</dbReference>
<evidence type="ECO:0000256" key="2">
    <source>
        <dbReference type="ARBA" id="ARBA00022741"/>
    </source>
</evidence>
<accession>A0A9N9IJ34</accession>
<dbReference type="PROSITE" id="PS51192">
    <property type="entry name" value="HELICASE_ATP_BIND_1"/>
    <property type="match status" value="1"/>
</dbReference>
<reference evidence="9" key="1">
    <citation type="submission" date="2021-06" db="EMBL/GenBank/DDBJ databases">
        <authorList>
            <person name="Kallberg Y."/>
            <person name="Tangrot J."/>
            <person name="Rosling A."/>
        </authorList>
    </citation>
    <scope>NUCLEOTIDE SEQUENCE</scope>
    <source>
        <strain evidence="9">FL130A</strain>
    </source>
</reference>
<gene>
    <name evidence="9" type="ORF">ALEPTO_LOCUS12902</name>
</gene>
<dbReference type="EC" id="3.6.4.13" evidence="1"/>
<dbReference type="Gene3D" id="3.40.50.300">
    <property type="entry name" value="P-loop containing nucleotide triphosphate hydrolases"/>
    <property type="match status" value="2"/>
</dbReference>
<evidence type="ECO:0000259" key="8">
    <source>
        <dbReference type="PROSITE" id="PS51194"/>
    </source>
</evidence>
<evidence type="ECO:0000259" key="7">
    <source>
        <dbReference type="PROSITE" id="PS51192"/>
    </source>
</evidence>
<keyword evidence="2" id="KW-0547">Nucleotide-binding</keyword>
<dbReference type="OrthoDB" id="10253254at2759"/>
<dbReference type="GO" id="GO:0016787">
    <property type="term" value="F:hydrolase activity"/>
    <property type="evidence" value="ECO:0007669"/>
    <property type="project" value="UniProtKB-KW"/>
</dbReference>
<evidence type="ECO:0000313" key="10">
    <source>
        <dbReference type="Proteomes" id="UP000789508"/>
    </source>
</evidence>
<feature type="domain" description="Helicase C-terminal" evidence="8">
    <location>
        <begin position="146"/>
        <end position="325"/>
    </location>
</feature>
<evidence type="ECO:0000256" key="4">
    <source>
        <dbReference type="ARBA" id="ARBA00022806"/>
    </source>
</evidence>
<keyword evidence="10" id="KW-1185">Reference proteome</keyword>
<dbReference type="SMART" id="SM00490">
    <property type="entry name" value="HELICc"/>
    <property type="match status" value="1"/>
</dbReference>
<dbReference type="GO" id="GO:0005730">
    <property type="term" value="C:nucleolus"/>
    <property type="evidence" value="ECO:0007669"/>
    <property type="project" value="TreeGrafter"/>
</dbReference>
<dbReference type="Proteomes" id="UP000789508">
    <property type="component" value="Unassembled WGS sequence"/>
</dbReference>
<dbReference type="GO" id="GO:0003725">
    <property type="term" value="F:double-stranded RNA binding"/>
    <property type="evidence" value="ECO:0007669"/>
    <property type="project" value="TreeGrafter"/>
</dbReference>
<feature type="domain" description="Helicase ATP-binding" evidence="7">
    <location>
        <begin position="1"/>
        <end position="128"/>
    </location>
</feature>
<keyword evidence="3" id="KW-0378">Hydrolase</keyword>
<comment type="caution">
    <text evidence="9">The sequence shown here is derived from an EMBL/GenBank/DDBJ whole genome shotgun (WGS) entry which is preliminary data.</text>
</comment>
<keyword evidence="4" id="KW-0347">Helicase</keyword>
<dbReference type="GO" id="GO:0045943">
    <property type="term" value="P:positive regulation of transcription by RNA polymerase I"/>
    <property type="evidence" value="ECO:0007669"/>
    <property type="project" value="TreeGrafter"/>
</dbReference>
<evidence type="ECO:0000256" key="1">
    <source>
        <dbReference type="ARBA" id="ARBA00012552"/>
    </source>
</evidence>
<evidence type="ECO:0000256" key="6">
    <source>
        <dbReference type="ARBA" id="ARBA00047984"/>
    </source>
</evidence>
<organism evidence="9 10">
    <name type="scientific">Ambispora leptoticha</name>
    <dbReference type="NCBI Taxonomy" id="144679"/>
    <lineage>
        <taxon>Eukaryota</taxon>
        <taxon>Fungi</taxon>
        <taxon>Fungi incertae sedis</taxon>
        <taxon>Mucoromycota</taxon>
        <taxon>Glomeromycotina</taxon>
        <taxon>Glomeromycetes</taxon>
        <taxon>Archaeosporales</taxon>
        <taxon>Ambisporaceae</taxon>
        <taxon>Ambispora</taxon>
    </lineage>
</organism>
<evidence type="ECO:0000256" key="5">
    <source>
        <dbReference type="ARBA" id="ARBA00022840"/>
    </source>
</evidence>
<protein>
    <recommendedName>
        <fullName evidence="1">RNA helicase</fullName>
        <ecNumber evidence="1">3.6.4.13</ecNumber>
    </recommendedName>
</protein>
<dbReference type="Pfam" id="PF00271">
    <property type="entry name" value="Helicase_C"/>
    <property type="match status" value="1"/>
</dbReference>
<dbReference type="PROSITE" id="PS00690">
    <property type="entry name" value="DEAH_ATP_HELICASE"/>
    <property type="match status" value="1"/>
</dbReference>
<dbReference type="PANTHER" id="PTHR18934:SF118">
    <property type="entry name" value="ATP-DEPENDENT RNA HELICASE DHX33"/>
    <property type="match status" value="1"/>
</dbReference>
<dbReference type="Gene3D" id="1.10.10.2130">
    <property type="entry name" value="DEAH helicase family, winged-helix domain"/>
    <property type="match status" value="1"/>
</dbReference>
<name>A0A9N9IJ34_9GLOM</name>
<dbReference type="GO" id="GO:0005524">
    <property type="term" value="F:ATP binding"/>
    <property type="evidence" value="ECO:0007669"/>
    <property type="project" value="UniProtKB-KW"/>
</dbReference>
<feature type="non-terminal residue" evidence="9">
    <location>
        <position position="1"/>
    </location>
</feature>
<dbReference type="InterPro" id="IPR014001">
    <property type="entry name" value="Helicase_ATP-bd"/>
</dbReference>
<proteinExistence type="predicted"/>
<evidence type="ECO:0000313" key="9">
    <source>
        <dbReference type="EMBL" id="CAG8739415.1"/>
    </source>
</evidence>
<dbReference type="CDD" id="cd18791">
    <property type="entry name" value="SF2_C_RHA"/>
    <property type="match status" value="1"/>
</dbReference>
<dbReference type="PANTHER" id="PTHR18934">
    <property type="entry name" value="ATP-DEPENDENT RNA HELICASE"/>
    <property type="match status" value="1"/>
</dbReference>
<dbReference type="InterPro" id="IPR002464">
    <property type="entry name" value="DNA/RNA_helicase_DEAH_CS"/>
</dbReference>
<evidence type="ECO:0000256" key="3">
    <source>
        <dbReference type="ARBA" id="ARBA00022801"/>
    </source>
</evidence>
<dbReference type="AlphaFoldDB" id="A0A9N9IJ34"/>
<sequence>AAMSLAKRVAQEVGTTIGYKVGYSVRFDDVTSRSTLIKYLTDGMLLRELLTDPLLKNYSVVILDEAHERTVRTDILFGMVKRAQMIRSKMTDDIQKGMSSLKIIIMSATLDAKKFANYFNTSTILSIPGRQFPVTVYNTLEPQADYLDAALITTFQIHTEQPPGDILIFLPGQEDIETLEKLINDYGTTLSSDKLKIIPCPLFAALPSEQQAKVFDPAPPDSRKVILATNIAETSITIRGVRYVVDTGKFKMRKFNWKIGMESLSIQDISRNSANQRMGRAGREAAGFCYRLYTEEEFQKMKEDTVPEIKRCNLASVILLLKALGIDNVLDFEYLDCPPRNS</sequence>
<dbReference type="InterPro" id="IPR027417">
    <property type="entry name" value="P-loop_NTPase"/>
</dbReference>
<dbReference type="InterPro" id="IPR042035">
    <property type="entry name" value="DEAH_win-hel_dom"/>
</dbReference>
<keyword evidence="5" id="KW-0067">ATP-binding</keyword>
<dbReference type="SUPFAM" id="SSF52540">
    <property type="entry name" value="P-loop containing nucleoside triphosphate hydrolases"/>
    <property type="match status" value="1"/>
</dbReference>
<dbReference type="FunFam" id="3.40.50.300:FF:000145">
    <property type="entry name" value="probable ATP-dependent RNA helicase DHX40"/>
    <property type="match status" value="1"/>
</dbReference>
<dbReference type="GO" id="GO:0003724">
    <property type="term" value="F:RNA helicase activity"/>
    <property type="evidence" value="ECO:0007669"/>
    <property type="project" value="UniProtKB-EC"/>
</dbReference>